<protein>
    <recommendedName>
        <fullName evidence="5">DivIVA protein</fullName>
    </recommendedName>
</protein>
<name>A0A543FWV6_9PSEU</name>
<feature type="compositionally biased region" description="Polar residues" evidence="2">
    <location>
        <begin position="242"/>
        <end position="251"/>
    </location>
</feature>
<evidence type="ECO:0000256" key="1">
    <source>
        <dbReference type="SAM" id="Coils"/>
    </source>
</evidence>
<feature type="compositionally biased region" description="Polar residues" evidence="2">
    <location>
        <begin position="1"/>
        <end position="12"/>
    </location>
</feature>
<dbReference type="Proteomes" id="UP000319818">
    <property type="component" value="Unassembled WGS sequence"/>
</dbReference>
<evidence type="ECO:0008006" key="5">
    <source>
        <dbReference type="Google" id="ProtNLM"/>
    </source>
</evidence>
<reference evidence="3 4" key="1">
    <citation type="submission" date="2019-06" db="EMBL/GenBank/DDBJ databases">
        <title>Sequencing the genomes of 1000 actinobacteria strains.</title>
        <authorList>
            <person name="Klenk H.-P."/>
        </authorList>
    </citation>
    <scope>NUCLEOTIDE SEQUENCE [LARGE SCALE GENOMIC DNA]</scope>
    <source>
        <strain evidence="3 4">DSM 45511</strain>
    </source>
</reference>
<feature type="region of interest" description="Disordered" evidence="2">
    <location>
        <begin position="237"/>
        <end position="263"/>
    </location>
</feature>
<feature type="region of interest" description="Disordered" evidence="2">
    <location>
        <begin position="1"/>
        <end position="25"/>
    </location>
</feature>
<feature type="region of interest" description="Disordered" evidence="2">
    <location>
        <begin position="47"/>
        <end position="82"/>
    </location>
</feature>
<evidence type="ECO:0000313" key="3">
    <source>
        <dbReference type="EMBL" id="TQM38317.1"/>
    </source>
</evidence>
<keyword evidence="1" id="KW-0175">Coiled coil</keyword>
<dbReference type="RefSeq" id="WP_142105002.1">
    <property type="nucleotide sequence ID" value="NZ_VFPH01000002.1"/>
</dbReference>
<feature type="coiled-coil region" evidence="1">
    <location>
        <begin position="108"/>
        <end position="155"/>
    </location>
</feature>
<dbReference type="EMBL" id="VFPH01000002">
    <property type="protein sequence ID" value="TQM38317.1"/>
    <property type="molecule type" value="Genomic_DNA"/>
</dbReference>
<comment type="caution">
    <text evidence="3">The sequence shown here is derived from an EMBL/GenBank/DDBJ whole genome shotgun (WGS) entry which is preliminary data.</text>
</comment>
<evidence type="ECO:0000256" key="2">
    <source>
        <dbReference type="SAM" id="MobiDB-lite"/>
    </source>
</evidence>
<evidence type="ECO:0000313" key="4">
    <source>
        <dbReference type="Proteomes" id="UP000319818"/>
    </source>
</evidence>
<dbReference type="OrthoDB" id="3209732at2"/>
<dbReference type="PANTHER" id="PTHR35794">
    <property type="entry name" value="CELL DIVISION PROTEIN DIVIVA"/>
    <property type="match status" value="1"/>
</dbReference>
<accession>A0A543FWV6</accession>
<proteinExistence type="predicted"/>
<dbReference type="AlphaFoldDB" id="A0A543FWV6"/>
<sequence length="263" mass="29068">MTISTPQNSVHNSGGVPSPAGASFDIVRRGYDRDQVDAQMRDLRDRVNAAETQRKAAEQHARALEGELRNARSQQADGPISQDSFGFRAEKILRLAEHEAADVRSRAANEATALVEQARADAERHRHEVEQKLIARSAELDQEAAQRNVAIQEREQQAAAMLAAAREDASRITDDARAAADKVLSEAQARAKEVLNRSDQDLKRRREAAEQELRRIGSLHEGVRNEMARLHKLLGTELGESLTRTNNNSTKDSADRNGVTARA</sequence>
<dbReference type="PANTHER" id="PTHR35794:SF2">
    <property type="entry name" value="CELL DIVISION PROTEIN DIVIVA"/>
    <property type="match status" value="1"/>
</dbReference>
<feature type="compositionally biased region" description="Basic and acidic residues" evidence="2">
    <location>
        <begin position="47"/>
        <end position="70"/>
    </location>
</feature>
<dbReference type="InterPro" id="IPR007793">
    <property type="entry name" value="DivIVA_fam"/>
</dbReference>
<feature type="compositionally biased region" description="Polar residues" evidence="2">
    <location>
        <begin position="71"/>
        <end position="82"/>
    </location>
</feature>
<gene>
    <name evidence="3" type="ORF">FB388_5548</name>
</gene>
<organism evidence="3 4">
    <name type="scientific">Pseudonocardia cypriaca</name>
    <dbReference type="NCBI Taxonomy" id="882449"/>
    <lineage>
        <taxon>Bacteria</taxon>
        <taxon>Bacillati</taxon>
        <taxon>Actinomycetota</taxon>
        <taxon>Actinomycetes</taxon>
        <taxon>Pseudonocardiales</taxon>
        <taxon>Pseudonocardiaceae</taxon>
        <taxon>Pseudonocardia</taxon>
    </lineage>
</organism>
<keyword evidence="4" id="KW-1185">Reference proteome</keyword>